<proteinExistence type="inferred from homology"/>
<name>A0ABS7ZLE0_9GAMM</name>
<dbReference type="PANTHER" id="PTHR33603:SF1">
    <property type="entry name" value="RIBOSOMAL RNA LARGE SUBUNIT METHYLTRANSFERASE H"/>
    <property type="match status" value="1"/>
</dbReference>
<evidence type="ECO:0000256" key="2">
    <source>
        <dbReference type="ARBA" id="ARBA00022679"/>
    </source>
</evidence>
<keyword evidence="1 5" id="KW-0489">Methyltransferase</keyword>
<dbReference type="RefSeq" id="WP_225670450.1">
    <property type="nucleotide sequence ID" value="NZ_JAEDAH010000001.1"/>
</dbReference>
<feature type="binding site" evidence="5">
    <location>
        <begin position="123"/>
        <end position="128"/>
    </location>
    <ligand>
        <name>S-adenosyl-L-methionine</name>
        <dbReference type="ChEBI" id="CHEBI:59789"/>
    </ligand>
</feature>
<comment type="similarity">
    <text evidence="4 5">Belongs to the RNA methyltransferase RlmH family.</text>
</comment>
<reference evidence="6 7" key="1">
    <citation type="submission" date="2020-12" db="EMBL/GenBank/DDBJ databases">
        <title>Novel Thalassolituus-related marine hydrocarbonoclastic bacteria mediated algae-derived hydrocarbons mineralization in twilight zone of the northern South China Sea.</title>
        <authorList>
            <person name="Dong C."/>
        </authorList>
    </citation>
    <scope>NUCLEOTIDE SEQUENCE [LARGE SCALE GENOMIC DNA]</scope>
    <source>
        <strain evidence="6 7">IMCC1826</strain>
    </source>
</reference>
<dbReference type="NCBIfam" id="NF000986">
    <property type="entry name" value="PRK00103.1-4"/>
    <property type="match status" value="1"/>
</dbReference>
<dbReference type="Pfam" id="PF02590">
    <property type="entry name" value="SPOUT_MTase"/>
    <property type="match status" value="1"/>
</dbReference>
<evidence type="ECO:0000256" key="5">
    <source>
        <dbReference type="HAMAP-Rule" id="MF_00658"/>
    </source>
</evidence>
<dbReference type="InterPro" id="IPR003742">
    <property type="entry name" value="RlmH-like"/>
</dbReference>
<keyword evidence="5" id="KW-0963">Cytoplasm</keyword>
<dbReference type="PIRSF" id="PIRSF004505">
    <property type="entry name" value="MT_bac"/>
    <property type="match status" value="1"/>
</dbReference>
<comment type="caution">
    <text evidence="6">The sequence shown here is derived from an EMBL/GenBank/DDBJ whole genome shotgun (WGS) entry which is preliminary data.</text>
</comment>
<feature type="binding site" evidence="5">
    <location>
        <position position="104"/>
    </location>
    <ligand>
        <name>S-adenosyl-L-methionine</name>
        <dbReference type="ChEBI" id="CHEBI:59789"/>
    </ligand>
</feature>
<dbReference type="Proteomes" id="UP000714380">
    <property type="component" value="Unassembled WGS sequence"/>
</dbReference>
<accession>A0ABS7ZLE0</accession>
<evidence type="ECO:0000256" key="4">
    <source>
        <dbReference type="ARBA" id="ARBA00038303"/>
    </source>
</evidence>
<comment type="subunit">
    <text evidence="5">Homodimer.</text>
</comment>
<sequence length="155" mass="17152">MKLRLLAVGHKMPGWVEQGFAEYAKRLPADCALELVEIAPGHRAKNTSKEKAMQQEADALRKAIRPGDHVVALDVLGATWSTEKLSQQLEGWRMQGGDVALLIGGPDGMTPDILSLASQRWSLSALTLPHPLVRVMLAEQLYRAWTILQGHPYHK</sequence>
<comment type="catalytic activity">
    <reaction evidence="5">
        <text>pseudouridine(1915) in 23S rRNA + S-adenosyl-L-methionine = N(3)-methylpseudouridine(1915) in 23S rRNA + S-adenosyl-L-homocysteine + H(+)</text>
        <dbReference type="Rhea" id="RHEA:42752"/>
        <dbReference type="Rhea" id="RHEA-COMP:10221"/>
        <dbReference type="Rhea" id="RHEA-COMP:10222"/>
        <dbReference type="ChEBI" id="CHEBI:15378"/>
        <dbReference type="ChEBI" id="CHEBI:57856"/>
        <dbReference type="ChEBI" id="CHEBI:59789"/>
        <dbReference type="ChEBI" id="CHEBI:65314"/>
        <dbReference type="ChEBI" id="CHEBI:74486"/>
        <dbReference type="EC" id="2.1.1.177"/>
    </reaction>
</comment>
<dbReference type="HAMAP" id="MF_00658">
    <property type="entry name" value="23SrRNA_methyltr_H"/>
    <property type="match status" value="1"/>
</dbReference>
<dbReference type="PANTHER" id="PTHR33603">
    <property type="entry name" value="METHYLTRANSFERASE"/>
    <property type="match status" value="1"/>
</dbReference>
<keyword evidence="3 5" id="KW-0949">S-adenosyl-L-methionine</keyword>
<comment type="subcellular location">
    <subcellularLocation>
        <location evidence="5">Cytoplasm</location>
    </subcellularLocation>
</comment>
<dbReference type="EMBL" id="JAEDAH010000001">
    <property type="protein sequence ID" value="MCA6062013.1"/>
    <property type="molecule type" value="Genomic_DNA"/>
</dbReference>
<evidence type="ECO:0000256" key="3">
    <source>
        <dbReference type="ARBA" id="ARBA00022691"/>
    </source>
</evidence>
<dbReference type="CDD" id="cd18081">
    <property type="entry name" value="RlmH-like"/>
    <property type="match status" value="1"/>
</dbReference>
<evidence type="ECO:0000313" key="6">
    <source>
        <dbReference type="EMBL" id="MCA6062013.1"/>
    </source>
</evidence>
<keyword evidence="2 5" id="KW-0808">Transferase</keyword>
<dbReference type="InterPro" id="IPR029026">
    <property type="entry name" value="tRNA_m1G_MTases_N"/>
</dbReference>
<comment type="function">
    <text evidence="5">Specifically methylates the pseudouridine at position 1915 (m3Psi1915) in 23S rRNA.</text>
</comment>
<dbReference type="Gene3D" id="3.40.1280.10">
    <property type="match status" value="1"/>
</dbReference>
<dbReference type="EC" id="2.1.1.177" evidence="5"/>
<dbReference type="InterPro" id="IPR029028">
    <property type="entry name" value="Alpha/beta_knot_MTases"/>
</dbReference>
<evidence type="ECO:0000313" key="7">
    <source>
        <dbReference type="Proteomes" id="UP000714380"/>
    </source>
</evidence>
<dbReference type="NCBIfam" id="TIGR00246">
    <property type="entry name" value="tRNA_RlmH_YbeA"/>
    <property type="match status" value="1"/>
</dbReference>
<gene>
    <name evidence="5 6" type="primary">rlmH</name>
    <name evidence="6" type="ORF">I9W95_00170</name>
</gene>
<feature type="binding site" evidence="5">
    <location>
        <position position="73"/>
    </location>
    <ligand>
        <name>S-adenosyl-L-methionine</name>
        <dbReference type="ChEBI" id="CHEBI:59789"/>
    </ligand>
</feature>
<protein>
    <recommendedName>
        <fullName evidence="5">Ribosomal RNA large subunit methyltransferase H</fullName>
        <ecNumber evidence="5">2.1.1.177</ecNumber>
    </recommendedName>
    <alternativeName>
        <fullName evidence="5">23S rRNA (pseudouridine1915-N3)-methyltransferase</fullName>
    </alternativeName>
    <alternativeName>
        <fullName evidence="5">23S rRNA m3Psi1915 methyltransferase</fullName>
    </alternativeName>
    <alternativeName>
        <fullName evidence="5">rRNA (pseudouridine-N3-)-methyltransferase RlmH</fullName>
    </alternativeName>
</protein>
<keyword evidence="5" id="KW-0698">rRNA processing</keyword>
<keyword evidence="7" id="KW-1185">Reference proteome</keyword>
<dbReference type="SUPFAM" id="SSF75217">
    <property type="entry name" value="alpha/beta knot"/>
    <property type="match status" value="1"/>
</dbReference>
<organism evidence="6 7">
    <name type="scientific">Thalassolituus marinus</name>
    <dbReference type="NCBI Taxonomy" id="671053"/>
    <lineage>
        <taxon>Bacteria</taxon>
        <taxon>Pseudomonadati</taxon>
        <taxon>Pseudomonadota</taxon>
        <taxon>Gammaproteobacteria</taxon>
        <taxon>Oceanospirillales</taxon>
        <taxon>Oceanospirillaceae</taxon>
        <taxon>Thalassolituus</taxon>
    </lineage>
</organism>
<evidence type="ECO:0000256" key="1">
    <source>
        <dbReference type="ARBA" id="ARBA00022603"/>
    </source>
</evidence>